<evidence type="ECO:0000256" key="4">
    <source>
        <dbReference type="ARBA" id="ARBA00022692"/>
    </source>
</evidence>
<dbReference type="Gene3D" id="1.20.1250.20">
    <property type="entry name" value="MFS general substrate transporter like domains"/>
    <property type="match status" value="1"/>
</dbReference>
<accession>A0A7J6PBF5</accession>
<feature type="signal peptide" evidence="15">
    <location>
        <begin position="1"/>
        <end position="20"/>
    </location>
</feature>
<comment type="catalytic activity">
    <reaction evidence="12">
        <text>D-fructose(out) = D-fructose(in)</text>
        <dbReference type="Rhea" id="RHEA:60372"/>
        <dbReference type="ChEBI" id="CHEBI:37721"/>
    </reaction>
    <physiologicalReaction direction="left-to-right" evidence="12">
        <dbReference type="Rhea" id="RHEA:60373"/>
    </physiologicalReaction>
</comment>
<keyword evidence="5 14" id="KW-1133">Transmembrane helix</keyword>
<dbReference type="PROSITE" id="PS50850">
    <property type="entry name" value="MFS"/>
    <property type="match status" value="1"/>
</dbReference>
<evidence type="ECO:0000256" key="10">
    <source>
        <dbReference type="ARBA" id="ARBA00044662"/>
    </source>
</evidence>
<evidence type="ECO:0000256" key="11">
    <source>
        <dbReference type="ARBA" id="ARBA00044668"/>
    </source>
</evidence>
<comment type="catalytic activity">
    <reaction evidence="7">
        <text>D-galactose(in) = D-galactose(out)</text>
        <dbReference type="Rhea" id="RHEA:34915"/>
        <dbReference type="ChEBI" id="CHEBI:4139"/>
    </reaction>
    <physiologicalReaction direction="right-to-left" evidence="7">
        <dbReference type="Rhea" id="RHEA:34917"/>
    </physiologicalReaction>
</comment>
<dbReference type="InterPro" id="IPR005828">
    <property type="entry name" value="MFS_sugar_transport-like"/>
</dbReference>
<reference evidence="17 18" key="1">
    <citation type="submission" date="2020-04" db="EMBL/GenBank/DDBJ databases">
        <title>Perkinsus olseni comparative genomics.</title>
        <authorList>
            <person name="Bogema D.R."/>
        </authorList>
    </citation>
    <scope>NUCLEOTIDE SEQUENCE [LARGE SCALE GENOMIC DNA]</scope>
    <source>
        <strain evidence="17">00978-12</strain>
    </source>
</reference>
<dbReference type="OrthoDB" id="6612291at2759"/>
<evidence type="ECO:0000313" key="17">
    <source>
        <dbReference type="EMBL" id="KAF4693445.1"/>
    </source>
</evidence>
<evidence type="ECO:0000259" key="16">
    <source>
        <dbReference type="PROSITE" id="PS50850"/>
    </source>
</evidence>
<dbReference type="PRINTS" id="PR00171">
    <property type="entry name" value="SUGRTRNSPORT"/>
</dbReference>
<evidence type="ECO:0000256" key="13">
    <source>
        <dbReference type="ARBA" id="ARBA00044780"/>
    </source>
</evidence>
<dbReference type="EMBL" id="JABANP010000045">
    <property type="protein sequence ID" value="KAF4693445.1"/>
    <property type="molecule type" value="Genomic_DNA"/>
</dbReference>
<dbReference type="InterPro" id="IPR036259">
    <property type="entry name" value="MFS_trans_sf"/>
</dbReference>
<keyword evidence="3" id="KW-0813">Transport</keyword>
<dbReference type="PANTHER" id="PTHR48020">
    <property type="entry name" value="PROTON MYO-INOSITOL COTRANSPORTER"/>
    <property type="match status" value="1"/>
</dbReference>
<feature type="domain" description="Major facilitator superfamily (MFS) profile" evidence="16">
    <location>
        <begin position="1"/>
        <end position="293"/>
    </location>
</feature>
<dbReference type="InterPro" id="IPR003663">
    <property type="entry name" value="Sugar/inositol_transpt"/>
</dbReference>
<dbReference type="PANTHER" id="PTHR48020:SF12">
    <property type="entry name" value="PROTON MYO-INOSITOL COTRANSPORTER"/>
    <property type="match status" value="1"/>
</dbReference>
<evidence type="ECO:0000256" key="5">
    <source>
        <dbReference type="ARBA" id="ARBA00022989"/>
    </source>
</evidence>
<dbReference type="GO" id="GO:0016020">
    <property type="term" value="C:membrane"/>
    <property type="evidence" value="ECO:0007669"/>
    <property type="project" value="UniProtKB-SubCell"/>
</dbReference>
<keyword evidence="4 14" id="KW-0812">Transmembrane</keyword>
<sequence>MLATGIFLVYAIGMLTRTNAGSPDPLATASTFCNWRLLAFICLIPPGLLSCLMYFAVESPRWLATRGRTDEARAVLLRIRSGPDYMSTEMMALGRGVNSDTISEAVNIFKRIKILVSCKKQIVIAVGLNAMTQLTGVNALVFYQTTIFLLAGLEYADALALTVQLSTVLSNLAASFPHRSSSLLMIATAFYVDRNDGHSAAWVAVLGSYCYQITYAWGVGPIRWMVAAELFPDEARGLASSLATTSNWFCAFLFIVFLGTVISASSLQAVFYFFACVAAAMTAFEWYLVPETKGKDVGRDPVVVQKLGASERDSCDHLVASHCSNQDWRMEHSQ</sequence>
<evidence type="ECO:0000313" key="18">
    <source>
        <dbReference type="Proteomes" id="UP000541610"/>
    </source>
</evidence>
<comment type="catalytic activity">
    <reaction evidence="10">
        <text>D-mannose(out) = D-mannose(in)</text>
        <dbReference type="Rhea" id="RHEA:78391"/>
        <dbReference type="ChEBI" id="CHEBI:4208"/>
    </reaction>
    <physiologicalReaction direction="left-to-right" evidence="10">
        <dbReference type="Rhea" id="RHEA:78392"/>
    </physiologicalReaction>
</comment>
<comment type="subunit">
    <text evidence="2">Homodimer.</text>
</comment>
<feature type="transmembrane region" description="Helical" evidence="14">
    <location>
        <begin position="36"/>
        <end position="57"/>
    </location>
</feature>
<feature type="transmembrane region" description="Helical" evidence="14">
    <location>
        <begin position="270"/>
        <end position="289"/>
    </location>
</feature>
<dbReference type="SUPFAM" id="SSF103473">
    <property type="entry name" value="MFS general substrate transporter"/>
    <property type="match status" value="1"/>
</dbReference>
<dbReference type="InterPro" id="IPR050814">
    <property type="entry name" value="Myo-inositol_Transporter"/>
</dbReference>
<dbReference type="InterPro" id="IPR020846">
    <property type="entry name" value="MFS_dom"/>
</dbReference>
<keyword evidence="15" id="KW-0732">Signal</keyword>
<evidence type="ECO:0000256" key="3">
    <source>
        <dbReference type="ARBA" id="ARBA00022448"/>
    </source>
</evidence>
<dbReference type="GO" id="GO:0022857">
    <property type="term" value="F:transmembrane transporter activity"/>
    <property type="evidence" value="ECO:0007669"/>
    <property type="project" value="InterPro"/>
</dbReference>
<evidence type="ECO:0000256" key="9">
    <source>
        <dbReference type="ARBA" id="ARBA00044656"/>
    </source>
</evidence>
<evidence type="ECO:0000256" key="12">
    <source>
        <dbReference type="ARBA" id="ARBA00044710"/>
    </source>
</evidence>
<evidence type="ECO:0000256" key="14">
    <source>
        <dbReference type="SAM" id="Phobius"/>
    </source>
</evidence>
<evidence type="ECO:0000256" key="15">
    <source>
        <dbReference type="SAM" id="SignalP"/>
    </source>
</evidence>
<gene>
    <name evidence="17" type="ORF">FOZ60_010863</name>
</gene>
<evidence type="ECO:0000256" key="6">
    <source>
        <dbReference type="ARBA" id="ARBA00023136"/>
    </source>
</evidence>
<comment type="catalytic activity">
    <reaction evidence="9">
        <text>D-xylose(out) = D-xylose(in)</text>
        <dbReference type="Rhea" id="RHEA:78427"/>
        <dbReference type="ChEBI" id="CHEBI:53455"/>
    </reaction>
    <physiologicalReaction direction="left-to-right" evidence="9">
        <dbReference type="Rhea" id="RHEA:78428"/>
    </physiologicalReaction>
</comment>
<protein>
    <recommendedName>
        <fullName evidence="13">Hexose transporter 1</fullName>
    </recommendedName>
</protein>
<proteinExistence type="predicted"/>
<evidence type="ECO:0000256" key="1">
    <source>
        <dbReference type="ARBA" id="ARBA00004141"/>
    </source>
</evidence>
<comment type="catalytic activity">
    <reaction evidence="11">
        <text>D-glucosamine(out) = D-glucosamine(in)</text>
        <dbReference type="Rhea" id="RHEA:78423"/>
        <dbReference type="ChEBI" id="CHEBI:58723"/>
    </reaction>
    <physiologicalReaction direction="left-to-right" evidence="11">
        <dbReference type="Rhea" id="RHEA:78424"/>
    </physiologicalReaction>
</comment>
<evidence type="ECO:0000256" key="7">
    <source>
        <dbReference type="ARBA" id="ARBA00044637"/>
    </source>
</evidence>
<comment type="subcellular location">
    <subcellularLocation>
        <location evidence="1">Membrane</location>
        <topology evidence="1">Multi-pass membrane protein</topology>
    </subcellularLocation>
</comment>
<feature type="chain" id="PRO_5029744272" description="Hexose transporter 1" evidence="15">
    <location>
        <begin position="21"/>
        <end position="334"/>
    </location>
</feature>
<keyword evidence="6 14" id="KW-0472">Membrane</keyword>
<evidence type="ECO:0000256" key="8">
    <source>
        <dbReference type="ARBA" id="ARBA00044648"/>
    </source>
</evidence>
<dbReference type="Pfam" id="PF00083">
    <property type="entry name" value="Sugar_tr"/>
    <property type="match status" value="1"/>
</dbReference>
<feature type="transmembrane region" description="Helical" evidence="14">
    <location>
        <begin position="246"/>
        <end position="264"/>
    </location>
</feature>
<comment type="catalytic activity">
    <reaction evidence="8">
        <text>D-glucose(out) = D-glucose(in)</text>
        <dbReference type="Rhea" id="RHEA:60376"/>
        <dbReference type="ChEBI" id="CHEBI:4167"/>
    </reaction>
    <physiologicalReaction direction="left-to-right" evidence="8">
        <dbReference type="Rhea" id="RHEA:60377"/>
    </physiologicalReaction>
</comment>
<comment type="caution">
    <text evidence="17">The sequence shown here is derived from an EMBL/GenBank/DDBJ whole genome shotgun (WGS) entry which is preliminary data.</text>
</comment>
<dbReference type="Proteomes" id="UP000541610">
    <property type="component" value="Unassembled WGS sequence"/>
</dbReference>
<name>A0A7J6PBF5_PEROL</name>
<evidence type="ECO:0000256" key="2">
    <source>
        <dbReference type="ARBA" id="ARBA00011738"/>
    </source>
</evidence>
<organism evidence="17 18">
    <name type="scientific">Perkinsus olseni</name>
    <name type="common">Perkinsus atlanticus</name>
    <dbReference type="NCBI Taxonomy" id="32597"/>
    <lineage>
        <taxon>Eukaryota</taxon>
        <taxon>Sar</taxon>
        <taxon>Alveolata</taxon>
        <taxon>Perkinsozoa</taxon>
        <taxon>Perkinsea</taxon>
        <taxon>Perkinsida</taxon>
        <taxon>Perkinsidae</taxon>
        <taxon>Perkinsus</taxon>
    </lineage>
</organism>
<dbReference type="AlphaFoldDB" id="A0A7J6PBF5"/>
<feature type="transmembrane region" description="Helical" evidence="14">
    <location>
        <begin position="122"/>
        <end position="143"/>
    </location>
</feature>